<dbReference type="GO" id="GO:0005549">
    <property type="term" value="F:odorant binding"/>
    <property type="evidence" value="ECO:0007669"/>
    <property type="project" value="InterPro"/>
</dbReference>
<feature type="signal peptide" evidence="1">
    <location>
        <begin position="1"/>
        <end position="22"/>
    </location>
</feature>
<dbReference type="Pfam" id="PF01395">
    <property type="entry name" value="PBP_GOBP"/>
    <property type="match status" value="1"/>
</dbReference>
<dbReference type="Proteomes" id="UP000504635">
    <property type="component" value="Unplaced"/>
</dbReference>
<dbReference type="RefSeq" id="XP_030748122.1">
    <property type="nucleotide sequence ID" value="XM_030892262.1"/>
</dbReference>
<dbReference type="SUPFAM" id="SSF47565">
    <property type="entry name" value="Insect pheromone/odorant-binding proteins"/>
    <property type="match status" value="1"/>
</dbReference>
<dbReference type="InterPro" id="IPR006170">
    <property type="entry name" value="PBP/GOBP"/>
</dbReference>
<feature type="chain" id="PRO_5026731752" evidence="1">
    <location>
        <begin position="23"/>
        <end position="151"/>
    </location>
</feature>
<sequence>MNIVIFLYSGTLCLLLIRRSSGQSSNNHNHNNTKLDVFFKDCKEKSGVGEKDYERIKMRKLPESDEGICMVECLFAKLHIIENDKFNKRGFVLIFTPAFAGNIKQLRKLRELGDVCDKEIYPDKDNECSLTGQILNCLGRNKDLLNSVKRS</sequence>
<keyword evidence="1" id="KW-0732">Signal</keyword>
<protein>
    <submittedName>
        <fullName evidence="3">Uncharacterized protein LOC115876469</fullName>
    </submittedName>
</protein>
<evidence type="ECO:0000313" key="2">
    <source>
        <dbReference type="Proteomes" id="UP000504635"/>
    </source>
</evidence>
<dbReference type="GeneID" id="115876469"/>
<dbReference type="CDD" id="cd23992">
    <property type="entry name" value="PBP_GOBP"/>
    <property type="match status" value="1"/>
</dbReference>
<dbReference type="AlphaFoldDB" id="A0A6J2XA62"/>
<keyword evidence="2" id="KW-1185">Reference proteome</keyword>
<dbReference type="OrthoDB" id="6595846at2759"/>
<evidence type="ECO:0000313" key="3">
    <source>
        <dbReference type="RefSeq" id="XP_030748122.1"/>
    </source>
</evidence>
<accession>A0A6J2XA62</accession>
<dbReference type="Gene3D" id="1.10.238.20">
    <property type="entry name" value="Pheromone/general odorant binding protein domain"/>
    <property type="match status" value="1"/>
</dbReference>
<gene>
    <name evidence="3" type="primary">LOC115876469</name>
</gene>
<dbReference type="InterPro" id="IPR036728">
    <property type="entry name" value="PBP_GOBP_sf"/>
</dbReference>
<dbReference type="InParanoid" id="A0A6J2XA62"/>
<dbReference type="KEGG" id="soy:115876469"/>
<proteinExistence type="predicted"/>
<organism evidence="2 3">
    <name type="scientific">Sitophilus oryzae</name>
    <name type="common">Rice weevil</name>
    <name type="synonym">Curculio oryzae</name>
    <dbReference type="NCBI Taxonomy" id="7048"/>
    <lineage>
        <taxon>Eukaryota</taxon>
        <taxon>Metazoa</taxon>
        <taxon>Ecdysozoa</taxon>
        <taxon>Arthropoda</taxon>
        <taxon>Hexapoda</taxon>
        <taxon>Insecta</taxon>
        <taxon>Pterygota</taxon>
        <taxon>Neoptera</taxon>
        <taxon>Endopterygota</taxon>
        <taxon>Coleoptera</taxon>
        <taxon>Polyphaga</taxon>
        <taxon>Cucujiformia</taxon>
        <taxon>Curculionidae</taxon>
        <taxon>Dryophthorinae</taxon>
        <taxon>Sitophilus</taxon>
    </lineage>
</organism>
<name>A0A6J2XA62_SITOR</name>
<evidence type="ECO:0000256" key="1">
    <source>
        <dbReference type="SAM" id="SignalP"/>
    </source>
</evidence>
<reference evidence="3" key="1">
    <citation type="submission" date="2025-08" db="UniProtKB">
        <authorList>
            <consortium name="RefSeq"/>
        </authorList>
    </citation>
    <scope>IDENTIFICATION</scope>
    <source>
        <tissue evidence="3">Gonads</tissue>
    </source>
</reference>